<keyword evidence="2" id="KW-1185">Reference proteome</keyword>
<name>A0A8J2WXQ9_9STRA</name>
<comment type="caution">
    <text evidence="1">The sequence shown here is derived from an EMBL/GenBank/DDBJ whole genome shotgun (WGS) entry which is preliminary data.</text>
</comment>
<feature type="non-terminal residue" evidence="1">
    <location>
        <position position="1"/>
    </location>
</feature>
<dbReference type="EMBL" id="CAKKNE010000001">
    <property type="protein sequence ID" value="CAH0365786.1"/>
    <property type="molecule type" value="Genomic_DNA"/>
</dbReference>
<accession>A0A8J2WXQ9</accession>
<dbReference type="AlphaFoldDB" id="A0A8J2WXQ9"/>
<sequence length="75" mass="8367">VGGVGGGATFICRTRLAFSYRVDSVEPVSRRERLRSLRLRSRVVLWSLPTAPGERSKIRNFQAALLQVRVSSHVS</sequence>
<reference evidence="1" key="1">
    <citation type="submission" date="2021-11" db="EMBL/GenBank/DDBJ databases">
        <authorList>
            <consortium name="Genoscope - CEA"/>
            <person name="William W."/>
        </authorList>
    </citation>
    <scope>NUCLEOTIDE SEQUENCE</scope>
</reference>
<evidence type="ECO:0000313" key="1">
    <source>
        <dbReference type="EMBL" id="CAH0365786.1"/>
    </source>
</evidence>
<evidence type="ECO:0000313" key="2">
    <source>
        <dbReference type="Proteomes" id="UP000789595"/>
    </source>
</evidence>
<organism evidence="1 2">
    <name type="scientific">Pelagomonas calceolata</name>
    <dbReference type="NCBI Taxonomy" id="35677"/>
    <lineage>
        <taxon>Eukaryota</taxon>
        <taxon>Sar</taxon>
        <taxon>Stramenopiles</taxon>
        <taxon>Ochrophyta</taxon>
        <taxon>Pelagophyceae</taxon>
        <taxon>Pelagomonadales</taxon>
        <taxon>Pelagomonadaceae</taxon>
        <taxon>Pelagomonas</taxon>
    </lineage>
</organism>
<gene>
    <name evidence="1" type="ORF">PECAL_1P22420</name>
</gene>
<dbReference type="Proteomes" id="UP000789595">
    <property type="component" value="Unassembled WGS sequence"/>
</dbReference>
<protein>
    <submittedName>
        <fullName evidence="1">Uncharacterized protein</fullName>
    </submittedName>
</protein>
<proteinExistence type="predicted"/>